<evidence type="ECO:0000313" key="3">
    <source>
        <dbReference type="Proteomes" id="UP000050761"/>
    </source>
</evidence>
<evidence type="ECO:0000313" key="2">
    <source>
        <dbReference type="EMBL" id="VDO95030.1"/>
    </source>
</evidence>
<dbReference type="WBParaSite" id="HPBE_0001313601-mRNA-1">
    <property type="protein sequence ID" value="HPBE_0001313601-mRNA-1"/>
    <property type="gene ID" value="HPBE_0001313601"/>
</dbReference>
<organism evidence="3 4">
    <name type="scientific">Heligmosomoides polygyrus</name>
    <name type="common">Parasitic roundworm</name>
    <dbReference type="NCBI Taxonomy" id="6339"/>
    <lineage>
        <taxon>Eukaryota</taxon>
        <taxon>Metazoa</taxon>
        <taxon>Ecdysozoa</taxon>
        <taxon>Nematoda</taxon>
        <taxon>Chromadorea</taxon>
        <taxon>Rhabditida</taxon>
        <taxon>Rhabditina</taxon>
        <taxon>Rhabditomorpha</taxon>
        <taxon>Strongyloidea</taxon>
        <taxon>Heligmosomidae</taxon>
        <taxon>Heligmosomoides</taxon>
    </lineage>
</organism>
<sequence length="80" mass="8379">MAGIRSRNEFRPAKHSQSSRWRAAAGGYSAAAGGGADRRHSSPDSDKNSGSIVPIHRSKRLAVAMTEVMLAAITVTGTIS</sequence>
<proteinExistence type="predicted"/>
<dbReference type="EMBL" id="UZAH01027792">
    <property type="protein sequence ID" value="VDO95030.1"/>
    <property type="molecule type" value="Genomic_DNA"/>
</dbReference>
<dbReference type="Proteomes" id="UP000050761">
    <property type="component" value="Unassembled WGS sequence"/>
</dbReference>
<gene>
    <name evidence="2" type="ORF">HPBE_LOCUS13137</name>
</gene>
<feature type="region of interest" description="Disordered" evidence="1">
    <location>
        <begin position="1"/>
        <end position="56"/>
    </location>
</feature>
<reference evidence="4" key="2">
    <citation type="submission" date="2019-09" db="UniProtKB">
        <authorList>
            <consortium name="WormBaseParasite"/>
        </authorList>
    </citation>
    <scope>IDENTIFICATION</scope>
</reference>
<evidence type="ECO:0000313" key="4">
    <source>
        <dbReference type="WBParaSite" id="HPBE_0001313601-mRNA-1"/>
    </source>
</evidence>
<dbReference type="AlphaFoldDB" id="A0A183FX84"/>
<feature type="compositionally biased region" description="Basic and acidic residues" evidence="1">
    <location>
        <begin position="36"/>
        <end position="47"/>
    </location>
</feature>
<name>A0A183FX84_HELPZ</name>
<evidence type="ECO:0000256" key="1">
    <source>
        <dbReference type="SAM" id="MobiDB-lite"/>
    </source>
</evidence>
<protein>
    <submittedName>
        <fullName evidence="2 4">Uncharacterized protein</fullName>
    </submittedName>
</protein>
<accession>A0A183FX84</accession>
<reference evidence="2 3" key="1">
    <citation type="submission" date="2018-11" db="EMBL/GenBank/DDBJ databases">
        <authorList>
            <consortium name="Pathogen Informatics"/>
        </authorList>
    </citation>
    <scope>NUCLEOTIDE SEQUENCE [LARGE SCALE GENOMIC DNA]</scope>
</reference>
<keyword evidence="3" id="KW-1185">Reference proteome</keyword>
<feature type="compositionally biased region" description="Low complexity" evidence="1">
    <location>
        <begin position="18"/>
        <end position="31"/>
    </location>
</feature>
<accession>A0A3P7Z5X8</accession>
<feature type="compositionally biased region" description="Basic and acidic residues" evidence="1">
    <location>
        <begin position="1"/>
        <end position="12"/>
    </location>
</feature>